<protein>
    <submittedName>
        <fullName evidence="3">Uncharacterized protein</fullName>
    </submittedName>
</protein>
<evidence type="ECO:0000313" key="3">
    <source>
        <dbReference type="EMBL" id="RKP12687.1"/>
    </source>
</evidence>
<evidence type="ECO:0000313" key="4">
    <source>
        <dbReference type="Proteomes" id="UP000267251"/>
    </source>
</evidence>
<accession>A0A4P9Y1L4</accession>
<organism evidence="3 4">
    <name type="scientific">Piptocephalis cylindrospora</name>
    <dbReference type="NCBI Taxonomy" id="1907219"/>
    <lineage>
        <taxon>Eukaryota</taxon>
        <taxon>Fungi</taxon>
        <taxon>Fungi incertae sedis</taxon>
        <taxon>Zoopagomycota</taxon>
        <taxon>Zoopagomycotina</taxon>
        <taxon>Zoopagomycetes</taxon>
        <taxon>Zoopagales</taxon>
        <taxon>Piptocephalidaceae</taxon>
        <taxon>Piptocephalis</taxon>
    </lineage>
</organism>
<keyword evidence="2" id="KW-0732">Signal</keyword>
<evidence type="ECO:0000256" key="2">
    <source>
        <dbReference type="SAM" id="SignalP"/>
    </source>
</evidence>
<feature type="signal peptide" evidence="2">
    <location>
        <begin position="1"/>
        <end position="19"/>
    </location>
</feature>
<gene>
    <name evidence="3" type="ORF">BJ684DRAFT_20788</name>
</gene>
<feature type="region of interest" description="Disordered" evidence="1">
    <location>
        <begin position="198"/>
        <end position="219"/>
    </location>
</feature>
<dbReference type="EMBL" id="KZ988240">
    <property type="protein sequence ID" value="RKP12687.1"/>
    <property type="molecule type" value="Genomic_DNA"/>
</dbReference>
<dbReference type="AlphaFoldDB" id="A0A4P9Y1L4"/>
<name>A0A4P9Y1L4_9FUNG</name>
<dbReference type="Proteomes" id="UP000267251">
    <property type="component" value="Unassembled WGS sequence"/>
</dbReference>
<proteinExistence type="predicted"/>
<reference evidence="4" key="1">
    <citation type="journal article" date="2018" name="Nat. Microbiol.">
        <title>Leveraging single-cell genomics to expand the fungal tree of life.</title>
        <authorList>
            <person name="Ahrendt S.R."/>
            <person name="Quandt C.A."/>
            <person name="Ciobanu D."/>
            <person name="Clum A."/>
            <person name="Salamov A."/>
            <person name="Andreopoulos B."/>
            <person name="Cheng J.F."/>
            <person name="Woyke T."/>
            <person name="Pelin A."/>
            <person name="Henrissat B."/>
            <person name="Reynolds N.K."/>
            <person name="Benny G.L."/>
            <person name="Smith M.E."/>
            <person name="James T.Y."/>
            <person name="Grigoriev I.V."/>
        </authorList>
    </citation>
    <scope>NUCLEOTIDE SEQUENCE [LARGE SCALE GENOMIC DNA]</scope>
</reference>
<keyword evidence="4" id="KW-1185">Reference proteome</keyword>
<feature type="chain" id="PRO_5020343648" evidence="2">
    <location>
        <begin position="20"/>
        <end position="219"/>
    </location>
</feature>
<evidence type="ECO:0000256" key="1">
    <source>
        <dbReference type="SAM" id="MobiDB-lite"/>
    </source>
</evidence>
<sequence length="219" mass="24324">MKLTTSLAALLLVLPACLSAPADLQPLDDHNYVYQSIVTKDKDNGYYFLCLGPKDGQRSVLRKVGSPQEDCVYEMSFESNGKVITGTNRRVFNFGIPTEGDAVRWETTHEANLTSPLPIEGPENVYLSRFIYEVMTYPDGPLGTNLPEPKIEKYTLKDIAEPLGNPKEGEHSPEREAVMVPWTDAIDNEPINWYTVSWGKTNPVTKSTAQDGSDAPKTN</sequence>